<dbReference type="AlphaFoldDB" id="A0A180GMG7"/>
<evidence type="ECO:0008006" key="5">
    <source>
        <dbReference type="Google" id="ProtNLM"/>
    </source>
</evidence>
<dbReference type="EMBL" id="ADAS02000047">
    <property type="protein sequence ID" value="OAV93724.1"/>
    <property type="molecule type" value="Genomic_DNA"/>
</dbReference>
<proteinExistence type="predicted"/>
<feature type="region of interest" description="Disordered" evidence="1">
    <location>
        <begin position="180"/>
        <end position="214"/>
    </location>
</feature>
<protein>
    <recommendedName>
        <fullName evidence="5">SAM domain-containing protein</fullName>
    </recommendedName>
</protein>
<evidence type="ECO:0000313" key="2">
    <source>
        <dbReference type="EMBL" id="OAV93724.1"/>
    </source>
</evidence>
<feature type="compositionally biased region" description="Polar residues" evidence="1">
    <location>
        <begin position="226"/>
        <end position="253"/>
    </location>
</feature>
<feature type="region of interest" description="Disordered" evidence="1">
    <location>
        <begin position="226"/>
        <end position="274"/>
    </location>
</feature>
<keyword evidence="4" id="KW-1185">Reference proteome</keyword>
<reference evidence="3 4" key="3">
    <citation type="journal article" date="2017" name="G3 (Bethesda)">
        <title>Comparative analysis highlights variable genome content of wheat rusts and divergence of the mating loci.</title>
        <authorList>
            <person name="Cuomo C.A."/>
            <person name="Bakkeren G."/>
            <person name="Khalil H.B."/>
            <person name="Panwar V."/>
            <person name="Joly D."/>
            <person name="Linning R."/>
            <person name="Sakthikumar S."/>
            <person name="Song X."/>
            <person name="Adiconis X."/>
            <person name="Fan L."/>
            <person name="Goldberg J.M."/>
            <person name="Levin J.Z."/>
            <person name="Young S."/>
            <person name="Zeng Q."/>
            <person name="Anikster Y."/>
            <person name="Bruce M."/>
            <person name="Wang M."/>
            <person name="Yin C."/>
            <person name="McCallum B."/>
            <person name="Szabo L.J."/>
            <person name="Hulbert S."/>
            <person name="Chen X."/>
            <person name="Fellers J.P."/>
        </authorList>
    </citation>
    <scope>NUCLEOTIDE SEQUENCE</scope>
    <source>
        <strain evidence="4">Isolate 1-1 / race 1 (BBBD)</strain>
        <strain evidence="3">isolate 1-1 / race 1 (BBBD)</strain>
    </source>
</reference>
<sequence length="346" mass="37821">MGFGCMAHADVGIQAGVAGHASFFCNTALCAGYLRPSQPPRPHPARRIMSGSNLDTSHITFDLSYSLWVETTPGSYKNICPTKSGSADDSELMCVLPRDLPFERIKAGIFRALGSKLNHHDADLVQILKTADSNKQIELCCNLSNPIDWMQQFVVTDDASFKAFLAREKASIKNFPGCKPKINITMTKPEENSWSGTPTSKPMSCHPPQSPINLTEASGSQVIIPPQVTTSGEPESSSADQNVASTTLSSPADQSRPPKRPRLSQEPSKLDPETLKMEDFLKICHIPPDDKHTRQLITIHRLHHWTVFNHLSVEEMKDLGFSVGPAILINAGASEVKRQVALEAAT</sequence>
<dbReference type="Proteomes" id="UP000005240">
    <property type="component" value="Unassembled WGS sequence"/>
</dbReference>
<dbReference type="EnsemblFungi" id="PTTG_06778-t43_1">
    <property type="protein sequence ID" value="PTTG_06778-t43_1-p1"/>
    <property type="gene ID" value="PTTG_06778"/>
</dbReference>
<accession>A0A180GMG7</accession>
<dbReference type="VEuPathDB" id="FungiDB:PTTG_06778"/>
<reference evidence="2" key="2">
    <citation type="submission" date="2016-05" db="EMBL/GenBank/DDBJ databases">
        <title>Comparative analysis highlights variable genome content of wheat rusts and divergence of the mating loci.</title>
        <authorList>
            <person name="Cuomo C.A."/>
            <person name="Bakkeren G."/>
            <person name="Szabo L."/>
            <person name="Khalil H."/>
            <person name="Joly D."/>
            <person name="Goldberg J."/>
            <person name="Young S."/>
            <person name="Zeng Q."/>
            <person name="Fellers J."/>
        </authorList>
    </citation>
    <scope>NUCLEOTIDE SEQUENCE [LARGE SCALE GENOMIC DNA]</scope>
    <source>
        <strain evidence="2">1-1 BBBD Race 1</strain>
    </source>
</reference>
<reference evidence="2" key="1">
    <citation type="submission" date="2009-11" db="EMBL/GenBank/DDBJ databases">
        <authorList>
            <consortium name="The Broad Institute Genome Sequencing Platform"/>
            <person name="Ward D."/>
            <person name="Feldgarden M."/>
            <person name="Earl A."/>
            <person name="Young S.K."/>
            <person name="Zeng Q."/>
            <person name="Koehrsen M."/>
            <person name="Alvarado L."/>
            <person name="Berlin A."/>
            <person name="Bochicchio J."/>
            <person name="Borenstein D."/>
            <person name="Chapman S.B."/>
            <person name="Chen Z."/>
            <person name="Engels R."/>
            <person name="Freedman E."/>
            <person name="Gellesch M."/>
            <person name="Goldberg J."/>
            <person name="Griggs A."/>
            <person name="Gujja S."/>
            <person name="Heilman E."/>
            <person name="Heiman D."/>
            <person name="Hepburn T."/>
            <person name="Howarth C."/>
            <person name="Jen D."/>
            <person name="Larson L."/>
            <person name="Lewis B."/>
            <person name="Mehta T."/>
            <person name="Park D."/>
            <person name="Pearson M."/>
            <person name="Roberts A."/>
            <person name="Saif S."/>
            <person name="Shea T."/>
            <person name="Shenoy N."/>
            <person name="Sisk P."/>
            <person name="Stolte C."/>
            <person name="Sykes S."/>
            <person name="Thomson T."/>
            <person name="Walk T."/>
            <person name="White J."/>
            <person name="Yandava C."/>
            <person name="Izard J."/>
            <person name="Baranova O.V."/>
            <person name="Blanton J.M."/>
            <person name="Tanner A.C."/>
            <person name="Dewhirst F.E."/>
            <person name="Haas B."/>
            <person name="Nusbaum C."/>
            <person name="Birren B."/>
        </authorList>
    </citation>
    <scope>NUCLEOTIDE SEQUENCE [LARGE SCALE GENOMIC DNA]</scope>
    <source>
        <strain evidence="2">1-1 BBBD Race 1</strain>
    </source>
</reference>
<dbReference type="OrthoDB" id="2502010at2759"/>
<evidence type="ECO:0000256" key="1">
    <source>
        <dbReference type="SAM" id="MobiDB-lite"/>
    </source>
</evidence>
<reference evidence="3" key="4">
    <citation type="submission" date="2025-05" db="UniProtKB">
        <authorList>
            <consortium name="EnsemblFungi"/>
        </authorList>
    </citation>
    <scope>IDENTIFICATION</scope>
    <source>
        <strain evidence="3">isolate 1-1 / race 1 (BBBD)</strain>
    </source>
</reference>
<evidence type="ECO:0000313" key="3">
    <source>
        <dbReference type="EnsemblFungi" id="PTTG_06778-t43_1-p1"/>
    </source>
</evidence>
<gene>
    <name evidence="2" type="ORF">PTTG_06778</name>
</gene>
<evidence type="ECO:0000313" key="4">
    <source>
        <dbReference type="Proteomes" id="UP000005240"/>
    </source>
</evidence>
<organism evidence="2">
    <name type="scientific">Puccinia triticina (isolate 1-1 / race 1 (BBBD))</name>
    <name type="common">Brown leaf rust fungus</name>
    <dbReference type="NCBI Taxonomy" id="630390"/>
    <lineage>
        <taxon>Eukaryota</taxon>
        <taxon>Fungi</taxon>
        <taxon>Dikarya</taxon>
        <taxon>Basidiomycota</taxon>
        <taxon>Pucciniomycotina</taxon>
        <taxon>Pucciniomycetes</taxon>
        <taxon>Pucciniales</taxon>
        <taxon>Pucciniaceae</taxon>
        <taxon>Puccinia</taxon>
    </lineage>
</organism>
<feature type="compositionally biased region" description="Polar residues" evidence="1">
    <location>
        <begin position="192"/>
        <end position="202"/>
    </location>
</feature>
<name>A0A180GMG7_PUCT1</name>